<comment type="subcellular location">
    <subcellularLocation>
        <location evidence="1">Cell envelope</location>
    </subcellularLocation>
</comment>
<dbReference type="GO" id="GO:0030246">
    <property type="term" value="F:carbohydrate binding"/>
    <property type="evidence" value="ECO:0007669"/>
    <property type="project" value="UniProtKB-ARBA"/>
</dbReference>
<dbReference type="Gene3D" id="3.40.50.2300">
    <property type="match status" value="2"/>
</dbReference>
<dbReference type="InterPro" id="IPR025997">
    <property type="entry name" value="SBP_2_dom"/>
</dbReference>
<dbReference type="RefSeq" id="WP_281488998.1">
    <property type="nucleotide sequence ID" value="NZ_JASATX010000003.1"/>
</dbReference>
<dbReference type="AlphaFoldDB" id="A0AAW6T7M1"/>
<proteinExistence type="inferred from homology"/>
<comment type="caution">
    <text evidence="6">The sequence shown here is derived from an EMBL/GenBank/DDBJ whole genome shotgun (WGS) entry which is preliminary data.</text>
</comment>
<name>A0AAW6T7M1_9MICO</name>
<comment type="similarity">
    <text evidence="2">Belongs to the bacterial solute-binding protein 2 family.</text>
</comment>
<evidence type="ECO:0000313" key="6">
    <source>
        <dbReference type="EMBL" id="MDI2099219.1"/>
    </source>
</evidence>
<dbReference type="PANTHER" id="PTHR46847:SF1">
    <property type="entry name" value="D-ALLOSE-BINDING PERIPLASMIC PROTEIN-RELATED"/>
    <property type="match status" value="1"/>
</dbReference>
<evidence type="ECO:0000256" key="4">
    <source>
        <dbReference type="SAM" id="SignalP"/>
    </source>
</evidence>
<dbReference type="SUPFAM" id="SSF53822">
    <property type="entry name" value="Periplasmic binding protein-like I"/>
    <property type="match status" value="1"/>
</dbReference>
<dbReference type="PANTHER" id="PTHR46847">
    <property type="entry name" value="D-ALLOSE-BINDING PERIPLASMIC PROTEIN-RELATED"/>
    <property type="match status" value="1"/>
</dbReference>
<feature type="domain" description="Periplasmic binding protein" evidence="5">
    <location>
        <begin position="44"/>
        <end position="300"/>
    </location>
</feature>
<sequence length="328" mass="33537">MRSQKKRLLFALPVAAMLALGAAGCTNAQNEPTEPTGDGEQITIAFVPGSTSSQFYVAMKEGAEKAADELGVNLVYQGAADFSPAAQTPILNALAATSPDAVVVAPTDADSMFAPLKALADGGAYIVTVDTQLADDSIVSAAVTASNEQGGALAADEIAAAVGGEGTVAVLGLSPAATTINARVDGFTQRAAEEYPGLNVLPTEYMSGSDIGDAQTKTEALLLAHPDIVAIFAPNQPASEGAANALKAQGKQGIPIVGYDSSERQVQLLKDGTVIALILQQPALEGELAVKAAVALVKGESVEKMQLLDNVVATTENADDEAISKYFY</sequence>
<dbReference type="InterPro" id="IPR028082">
    <property type="entry name" value="Peripla_BP_I"/>
</dbReference>
<dbReference type="EMBL" id="JASATX010000003">
    <property type="protein sequence ID" value="MDI2099219.1"/>
    <property type="molecule type" value="Genomic_DNA"/>
</dbReference>
<dbReference type="Proteomes" id="UP001321506">
    <property type="component" value="Unassembled WGS sequence"/>
</dbReference>
<protein>
    <submittedName>
        <fullName evidence="6">ABC transporter substrate-binding protein</fullName>
    </submittedName>
</protein>
<evidence type="ECO:0000256" key="3">
    <source>
        <dbReference type="ARBA" id="ARBA00022729"/>
    </source>
</evidence>
<feature type="signal peptide" evidence="4">
    <location>
        <begin position="1"/>
        <end position="28"/>
    </location>
</feature>
<dbReference type="CDD" id="cd20007">
    <property type="entry name" value="PBP1_ABC_sugar_binding-like"/>
    <property type="match status" value="1"/>
</dbReference>
<reference evidence="6 7" key="1">
    <citation type="submission" date="2023-04" db="EMBL/GenBank/DDBJ databases">
        <title>Klugiella caeni sp. nov. isolated from the sludge of biochemical tank.</title>
        <authorList>
            <person name="Geng K."/>
        </authorList>
    </citation>
    <scope>NUCLEOTIDE SEQUENCE [LARGE SCALE GENOMIC DNA]</scope>
    <source>
        <strain evidence="6 7">YN-L-19</strain>
    </source>
</reference>
<keyword evidence="3 4" id="KW-0732">Signal</keyword>
<evidence type="ECO:0000256" key="2">
    <source>
        <dbReference type="ARBA" id="ARBA00007639"/>
    </source>
</evidence>
<evidence type="ECO:0000259" key="5">
    <source>
        <dbReference type="Pfam" id="PF13407"/>
    </source>
</evidence>
<feature type="chain" id="PRO_5043319480" evidence="4">
    <location>
        <begin position="29"/>
        <end position="328"/>
    </location>
</feature>
<accession>A0AAW6T7M1</accession>
<dbReference type="GO" id="GO:0030313">
    <property type="term" value="C:cell envelope"/>
    <property type="evidence" value="ECO:0007669"/>
    <property type="project" value="UniProtKB-SubCell"/>
</dbReference>
<dbReference type="Pfam" id="PF13407">
    <property type="entry name" value="Peripla_BP_4"/>
    <property type="match status" value="1"/>
</dbReference>
<evidence type="ECO:0000256" key="1">
    <source>
        <dbReference type="ARBA" id="ARBA00004196"/>
    </source>
</evidence>
<dbReference type="PROSITE" id="PS51257">
    <property type="entry name" value="PROKAR_LIPOPROTEIN"/>
    <property type="match status" value="1"/>
</dbReference>
<keyword evidence="7" id="KW-1185">Reference proteome</keyword>
<organism evidence="6 7">
    <name type="scientific">Ruicaihuangia caeni</name>
    <dbReference type="NCBI Taxonomy" id="3042517"/>
    <lineage>
        <taxon>Bacteria</taxon>
        <taxon>Bacillati</taxon>
        <taxon>Actinomycetota</taxon>
        <taxon>Actinomycetes</taxon>
        <taxon>Micrococcales</taxon>
        <taxon>Microbacteriaceae</taxon>
        <taxon>Ruicaihuangia</taxon>
    </lineage>
</organism>
<evidence type="ECO:0000313" key="7">
    <source>
        <dbReference type="Proteomes" id="UP001321506"/>
    </source>
</evidence>
<gene>
    <name evidence="6" type="ORF">QF206_09625</name>
</gene>